<evidence type="ECO:0000313" key="2">
    <source>
        <dbReference type="Proteomes" id="UP001066276"/>
    </source>
</evidence>
<reference evidence="1" key="1">
    <citation type="journal article" date="2022" name="bioRxiv">
        <title>Sequencing and chromosome-scale assembly of the giantPleurodeles waltlgenome.</title>
        <authorList>
            <person name="Brown T."/>
            <person name="Elewa A."/>
            <person name="Iarovenko S."/>
            <person name="Subramanian E."/>
            <person name="Araus A.J."/>
            <person name="Petzold A."/>
            <person name="Susuki M."/>
            <person name="Suzuki K.-i.T."/>
            <person name="Hayashi T."/>
            <person name="Toyoda A."/>
            <person name="Oliveira C."/>
            <person name="Osipova E."/>
            <person name="Leigh N.D."/>
            <person name="Simon A."/>
            <person name="Yun M.H."/>
        </authorList>
    </citation>
    <scope>NUCLEOTIDE SEQUENCE</scope>
    <source>
        <strain evidence="1">20211129_DDA</strain>
        <tissue evidence="1">Liver</tissue>
    </source>
</reference>
<dbReference type="AlphaFoldDB" id="A0AAV7UNF9"/>
<comment type="caution">
    <text evidence="1">The sequence shown here is derived from an EMBL/GenBank/DDBJ whole genome shotgun (WGS) entry which is preliminary data.</text>
</comment>
<proteinExistence type="predicted"/>
<dbReference type="Proteomes" id="UP001066276">
    <property type="component" value="Chromosome 3_1"/>
</dbReference>
<protein>
    <submittedName>
        <fullName evidence="1">Uncharacterized protein</fullName>
    </submittedName>
</protein>
<organism evidence="1 2">
    <name type="scientific">Pleurodeles waltl</name>
    <name type="common">Iberian ribbed newt</name>
    <dbReference type="NCBI Taxonomy" id="8319"/>
    <lineage>
        <taxon>Eukaryota</taxon>
        <taxon>Metazoa</taxon>
        <taxon>Chordata</taxon>
        <taxon>Craniata</taxon>
        <taxon>Vertebrata</taxon>
        <taxon>Euteleostomi</taxon>
        <taxon>Amphibia</taxon>
        <taxon>Batrachia</taxon>
        <taxon>Caudata</taxon>
        <taxon>Salamandroidea</taxon>
        <taxon>Salamandridae</taxon>
        <taxon>Pleurodelinae</taxon>
        <taxon>Pleurodeles</taxon>
    </lineage>
</organism>
<sequence length="98" mass="10665">MGVVARVEPAVRDGEGNTHVELDVIAGVFADYYQELDAKDPLPCLVEWDSIFWDLPVPTVPCTLAQDLDRPLTVEEVDATISVLNGGRTAGHDGYPIE</sequence>
<gene>
    <name evidence="1" type="ORF">NDU88_007302</name>
</gene>
<accession>A0AAV7UNF9</accession>
<dbReference type="EMBL" id="JANPWB010000005">
    <property type="protein sequence ID" value="KAJ1190564.1"/>
    <property type="molecule type" value="Genomic_DNA"/>
</dbReference>
<name>A0AAV7UNF9_PLEWA</name>
<evidence type="ECO:0000313" key="1">
    <source>
        <dbReference type="EMBL" id="KAJ1190564.1"/>
    </source>
</evidence>
<keyword evidence="2" id="KW-1185">Reference proteome</keyword>